<proteinExistence type="predicted"/>
<reference evidence="3" key="1">
    <citation type="journal article" date="2020" name="Nat. Commun.">
        <title>Genome sequence of the cluster root forming white lupin.</title>
        <authorList>
            <person name="Hufnagel B."/>
            <person name="Marques A."/>
            <person name="Soriano A."/>
            <person name="Marques L."/>
            <person name="Divol F."/>
            <person name="Doumas P."/>
            <person name="Sallet E."/>
            <person name="Mancinotti D."/>
            <person name="Carrere S."/>
            <person name="Marande W."/>
            <person name="Arribat S."/>
            <person name="Keller J."/>
            <person name="Huneau C."/>
            <person name="Blein T."/>
            <person name="Aime D."/>
            <person name="Laguerre M."/>
            <person name="Taylor J."/>
            <person name="Schubert V."/>
            <person name="Nelson M."/>
            <person name="Geu-Flores F."/>
            <person name="Crespi M."/>
            <person name="Gallardo-Guerrero K."/>
            <person name="Delaux P.-M."/>
            <person name="Salse J."/>
            <person name="Berges H."/>
            <person name="Guyot R."/>
            <person name="Gouzy J."/>
            <person name="Peret B."/>
        </authorList>
    </citation>
    <scope>NUCLEOTIDE SEQUENCE [LARGE SCALE GENOMIC DNA]</scope>
    <source>
        <strain evidence="3">cv. Amiga</strain>
    </source>
</reference>
<protein>
    <submittedName>
        <fullName evidence="2">Uncharacterized protein</fullName>
    </submittedName>
</protein>
<organism evidence="2 3">
    <name type="scientific">Lupinus albus</name>
    <name type="common">White lupine</name>
    <name type="synonym">Lupinus termis</name>
    <dbReference type="NCBI Taxonomy" id="3870"/>
    <lineage>
        <taxon>Eukaryota</taxon>
        <taxon>Viridiplantae</taxon>
        <taxon>Streptophyta</taxon>
        <taxon>Embryophyta</taxon>
        <taxon>Tracheophyta</taxon>
        <taxon>Spermatophyta</taxon>
        <taxon>Magnoliopsida</taxon>
        <taxon>eudicotyledons</taxon>
        <taxon>Gunneridae</taxon>
        <taxon>Pentapetalae</taxon>
        <taxon>rosids</taxon>
        <taxon>fabids</taxon>
        <taxon>Fabales</taxon>
        <taxon>Fabaceae</taxon>
        <taxon>Papilionoideae</taxon>
        <taxon>50 kb inversion clade</taxon>
        <taxon>genistoids sensu lato</taxon>
        <taxon>core genistoids</taxon>
        <taxon>Genisteae</taxon>
        <taxon>Lupinus</taxon>
    </lineage>
</organism>
<dbReference type="Proteomes" id="UP000447434">
    <property type="component" value="Chromosome 16"/>
</dbReference>
<dbReference type="AlphaFoldDB" id="A0A6A4P3K1"/>
<keyword evidence="3" id="KW-1185">Reference proteome</keyword>
<keyword evidence="1" id="KW-0472">Membrane</keyword>
<dbReference type="EMBL" id="WOCE01000016">
    <property type="protein sequence ID" value="KAE9597235.1"/>
    <property type="molecule type" value="Genomic_DNA"/>
</dbReference>
<evidence type="ECO:0000256" key="1">
    <source>
        <dbReference type="SAM" id="Phobius"/>
    </source>
</evidence>
<keyword evidence="1" id="KW-1133">Transmembrane helix</keyword>
<evidence type="ECO:0000313" key="3">
    <source>
        <dbReference type="Proteomes" id="UP000447434"/>
    </source>
</evidence>
<feature type="transmembrane region" description="Helical" evidence="1">
    <location>
        <begin position="24"/>
        <end position="43"/>
    </location>
</feature>
<accession>A0A6A4P3K1</accession>
<evidence type="ECO:0000313" key="2">
    <source>
        <dbReference type="EMBL" id="KAE9597235.1"/>
    </source>
</evidence>
<keyword evidence="1" id="KW-0812">Transmembrane</keyword>
<comment type="caution">
    <text evidence="2">The sequence shown here is derived from an EMBL/GenBank/DDBJ whole genome shotgun (WGS) entry which is preliminary data.</text>
</comment>
<gene>
    <name evidence="2" type="ORF">Lalb_Chr16g0384421</name>
</gene>
<name>A0A6A4P3K1_LUPAL</name>
<sequence>MIMMEMNVTIDSALVLLLPSFREIKVAVAASVFAFFAYLFFTYRTDDKAEDRSLNDNSHDKDKVIFVTLRIYISLLCR</sequence>